<dbReference type="AlphaFoldDB" id="A0AAE0BSZ8"/>
<reference evidence="4 5" key="1">
    <citation type="journal article" date="2015" name="Genome Biol. Evol.">
        <title>Comparative Genomics of a Bacterivorous Green Alga Reveals Evolutionary Causalities and Consequences of Phago-Mixotrophic Mode of Nutrition.</title>
        <authorList>
            <person name="Burns J.A."/>
            <person name="Paasch A."/>
            <person name="Narechania A."/>
            <person name="Kim E."/>
        </authorList>
    </citation>
    <scope>NUCLEOTIDE SEQUENCE [LARGE SCALE GENOMIC DNA]</scope>
    <source>
        <strain evidence="4 5">PLY_AMNH</strain>
    </source>
</reference>
<feature type="compositionally biased region" description="Polar residues" evidence="2">
    <location>
        <begin position="288"/>
        <end position="302"/>
    </location>
</feature>
<evidence type="ECO:0000256" key="1">
    <source>
        <dbReference type="PROSITE-ProRule" id="PRU00176"/>
    </source>
</evidence>
<dbReference type="InterPro" id="IPR036361">
    <property type="entry name" value="SAP_dom_sf"/>
</dbReference>
<comment type="caution">
    <text evidence="4">The sequence shown here is derived from an EMBL/GenBank/DDBJ whole genome shotgun (WGS) entry which is preliminary data.</text>
</comment>
<dbReference type="Proteomes" id="UP001190700">
    <property type="component" value="Unassembled WGS sequence"/>
</dbReference>
<dbReference type="GO" id="GO:0005686">
    <property type="term" value="C:U2 snRNP"/>
    <property type="evidence" value="ECO:0007669"/>
    <property type="project" value="TreeGrafter"/>
</dbReference>
<dbReference type="Gene3D" id="3.30.70.330">
    <property type="match status" value="1"/>
</dbReference>
<dbReference type="GO" id="GO:0005684">
    <property type="term" value="C:U2-type spliceosomal complex"/>
    <property type="evidence" value="ECO:0007669"/>
    <property type="project" value="TreeGrafter"/>
</dbReference>
<feature type="compositionally biased region" description="Polar residues" evidence="2">
    <location>
        <begin position="41"/>
        <end position="75"/>
    </location>
</feature>
<accession>A0AAE0BSZ8</accession>
<evidence type="ECO:0000259" key="3">
    <source>
        <dbReference type="PROSITE" id="PS50102"/>
    </source>
</evidence>
<dbReference type="InterPro" id="IPR000504">
    <property type="entry name" value="RRM_dom"/>
</dbReference>
<dbReference type="PANTHER" id="PTHR15608">
    <property type="entry name" value="SPLICING FACTOR U2AF-ASSOCIATED PROTEIN 2"/>
    <property type="match status" value="1"/>
</dbReference>
<dbReference type="InterPro" id="IPR035979">
    <property type="entry name" value="RBD_domain_sf"/>
</dbReference>
<proteinExistence type="predicted"/>
<name>A0AAE0BSZ8_9CHLO</name>
<dbReference type="SMART" id="SM00360">
    <property type="entry name" value="RRM"/>
    <property type="match status" value="1"/>
</dbReference>
<keyword evidence="1" id="KW-0694">RNA-binding</keyword>
<organism evidence="4 5">
    <name type="scientific">Cymbomonas tetramitiformis</name>
    <dbReference type="NCBI Taxonomy" id="36881"/>
    <lineage>
        <taxon>Eukaryota</taxon>
        <taxon>Viridiplantae</taxon>
        <taxon>Chlorophyta</taxon>
        <taxon>Pyramimonadophyceae</taxon>
        <taxon>Pyramimonadales</taxon>
        <taxon>Pyramimonadaceae</taxon>
        <taxon>Cymbomonas</taxon>
    </lineage>
</organism>
<protein>
    <recommendedName>
        <fullName evidence="3">RRM domain-containing protein</fullName>
    </recommendedName>
</protein>
<feature type="region of interest" description="Disordered" evidence="2">
    <location>
        <begin position="288"/>
        <end position="359"/>
    </location>
</feature>
<dbReference type="SUPFAM" id="SSF54928">
    <property type="entry name" value="RNA-binding domain, RBD"/>
    <property type="match status" value="1"/>
</dbReference>
<feature type="compositionally biased region" description="Basic residues" evidence="2">
    <location>
        <begin position="1"/>
        <end position="10"/>
    </location>
</feature>
<dbReference type="EMBL" id="LGRX02033222">
    <property type="protein sequence ID" value="KAK3242177.1"/>
    <property type="molecule type" value="Genomic_DNA"/>
</dbReference>
<feature type="compositionally biased region" description="Pro residues" evidence="2">
    <location>
        <begin position="304"/>
        <end position="339"/>
    </location>
</feature>
<dbReference type="PANTHER" id="PTHR15608:SF0">
    <property type="entry name" value="HIV TAT-SPECIFIC FACTOR 1"/>
    <property type="match status" value="1"/>
</dbReference>
<keyword evidence="5" id="KW-1185">Reference proteome</keyword>
<evidence type="ECO:0000313" key="5">
    <source>
        <dbReference type="Proteomes" id="UP001190700"/>
    </source>
</evidence>
<gene>
    <name evidence="4" type="ORF">CYMTET_48115</name>
</gene>
<dbReference type="GO" id="GO:0003723">
    <property type="term" value="F:RNA binding"/>
    <property type="evidence" value="ECO:0007669"/>
    <property type="project" value="UniProtKB-UniRule"/>
</dbReference>
<dbReference type="SUPFAM" id="SSF68906">
    <property type="entry name" value="SAP domain"/>
    <property type="match status" value="2"/>
</dbReference>
<dbReference type="Gene3D" id="1.10.720.30">
    <property type="entry name" value="SAP domain"/>
    <property type="match status" value="2"/>
</dbReference>
<dbReference type="InterPro" id="IPR012677">
    <property type="entry name" value="Nucleotide-bd_a/b_plait_sf"/>
</dbReference>
<evidence type="ECO:0000256" key="2">
    <source>
        <dbReference type="SAM" id="MobiDB-lite"/>
    </source>
</evidence>
<dbReference type="InterPro" id="IPR034393">
    <property type="entry name" value="TatSF1-like"/>
</dbReference>
<evidence type="ECO:0000313" key="4">
    <source>
        <dbReference type="EMBL" id="KAK3242177.1"/>
    </source>
</evidence>
<feature type="domain" description="RRM" evidence="3">
    <location>
        <begin position="79"/>
        <end position="164"/>
    </location>
</feature>
<dbReference type="PROSITE" id="PS50102">
    <property type="entry name" value="RRM"/>
    <property type="match status" value="1"/>
</dbReference>
<dbReference type="Pfam" id="PF00076">
    <property type="entry name" value="RRM_1"/>
    <property type="match status" value="1"/>
</dbReference>
<sequence>MDPQPKRRRKFTEGSVDERPDAQFDPFNPFGNAGSMDAGNEVQSEQRAPPANNATMRQTQGPHTGTGASAPNDSLRKNTSIYITGLPDTVGEFQLKDVCKDHGGVRGVKIYRDEAGRPKGDALVTFKFNKGFDVAENAAKKLDGKSISQGILGDYTIRVAVASFGKKEPVAPAKEVGERETLEDLKGLSIKELRQRLAENAIPCQHCVEKSDLVNLIVEKGAGRIKPKAAPETPTVSAGPTPEAIFAAASEGKNLNEKVSKPPIPDAAKMQALKEKLANAKSNLSKFKLGGNSSAATPNSGSIPAPPKPPAPAVPPPAPAVPPPAPAVPPAPSAKPAPEPVSTGPGQGSRTAQETEDEEFERLMKFVTPDVNSLSVKELKQQLKDRAIPFGDCVEKADLRERLKRHLDMEGQK</sequence>
<feature type="region of interest" description="Disordered" evidence="2">
    <location>
        <begin position="1"/>
        <end position="75"/>
    </location>
</feature>